<organism evidence="7 8">
    <name type="scientific">Zwartia hollandica</name>
    <dbReference type="NCBI Taxonomy" id="324606"/>
    <lineage>
        <taxon>Bacteria</taxon>
        <taxon>Pseudomonadati</taxon>
        <taxon>Pseudomonadota</taxon>
        <taxon>Betaproteobacteria</taxon>
        <taxon>Burkholderiales</taxon>
        <taxon>Alcaligenaceae</taxon>
        <taxon>Zwartia</taxon>
    </lineage>
</organism>
<dbReference type="AlphaFoldDB" id="A0A953NAK1"/>
<dbReference type="InterPro" id="IPR043428">
    <property type="entry name" value="LivM-like"/>
</dbReference>
<protein>
    <submittedName>
        <fullName evidence="7">Branched-chain amino acid ABC transporter permease</fullName>
    </submittedName>
</protein>
<sequence>MMPDKVTVRFGVALLTMMVLTPFIPQWAMFILTITGANGLVVLGLMLFLRAGLVSFGQALFFCAGAYTTGLLALTLGLREIFVLLPLSALVAGVLAYLLGFLLAKYRAIFFGLLSLAFSMILYGLLVKTEALGSTDGFNVPAVTIFGWAPASDQVRQAVLGVTSVIIILCVAFVNSLLKSPRGLLLTAIRDNEIRAEYMGASARKTIHLIYVIAGVLSGFAGAIAAIAVGHIDPAMAFWTTSGEFIFITILSGIGSVAAPFIGALVFGIIHTVAFSYSPNTWQGLIGLSLIFVILLLPNGLWSLVSKFKRRQS</sequence>
<dbReference type="RefSeq" id="WP_259660176.1">
    <property type="nucleotide sequence ID" value="NZ_JAHXRI010000006.1"/>
</dbReference>
<keyword evidence="8" id="KW-1185">Reference proteome</keyword>
<keyword evidence="4 6" id="KW-1133">Transmembrane helix</keyword>
<feature type="transmembrane region" description="Helical" evidence="6">
    <location>
        <begin position="81"/>
        <end position="101"/>
    </location>
</feature>
<keyword evidence="2" id="KW-1003">Cell membrane</keyword>
<evidence type="ECO:0000256" key="4">
    <source>
        <dbReference type="ARBA" id="ARBA00022989"/>
    </source>
</evidence>
<comment type="caution">
    <text evidence="7">The sequence shown here is derived from an EMBL/GenBank/DDBJ whole genome shotgun (WGS) entry which is preliminary data.</text>
</comment>
<name>A0A953NAK1_9BURK</name>
<keyword evidence="3 6" id="KW-0812">Transmembrane</keyword>
<feature type="transmembrane region" description="Helical" evidence="6">
    <location>
        <begin position="209"/>
        <end position="230"/>
    </location>
</feature>
<feature type="transmembrane region" description="Helical" evidence="6">
    <location>
        <begin position="284"/>
        <end position="305"/>
    </location>
</feature>
<reference evidence="7" key="1">
    <citation type="submission" date="2021-07" db="EMBL/GenBank/DDBJ databases">
        <title>New genus and species of the family Alcaligenaceae.</title>
        <authorList>
            <person name="Hahn M.W."/>
        </authorList>
    </citation>
    <scope>NUCLEOTIDE SEQUENCE</scope>
    <source>
        <strain evidence="7">LF4-65</strain>
    </source>
</reference>
<dbReference type="GO" id="GO:0005886">
    <property type="term" value="C:plasma membrane"/>
    <property type="evidence" value="ECO:0007669"/>
    <property type="project" value="UniProtKB-SubCell"/>
</dbReference>
<accession>A0A953NAK1</accession>
<feature type="transmembrane region" description="Helical" evidence="6">
    <location>
        <begin position="108"/>
        <end position="126"/>
    </location>
</feature>
<feature type="transmembrane region" description="Helical" evidence="6">
    <location>
        <begin position="30"/>
        <end position="49"/>
    </location>
</feature>
<evidence type="ECO:0000256" key="5">
    <source>
        <dbReference type="ARBA" id="ARBA00023136"/>
    </source>
</evidence>
<evidence type="ECO:0000256" key="3">
    <source>
        <dbReference type="ARBA" id="ARBA00022692"/>
    </source>
</evidence>
<dbReference type="EMBL" id="JAHXRI010000006">
    <property type="protein sequence ID" value="MBZ1349755.1"/>
    <property type="molecule type" value="Genomic_DNA"/>
</dbReference>
<dbReference type="GO" id="GO:0015658">
    <property type="term" value="F:branched-chain amino acid transmembrane transporter activity"/>
    <property type="evidence" value="ECO:0007669"/>
    <property type="project" value="InterPro"/>
</dbReference>
<dbReference type="CDD" id="cd06581">
    <property type="entry name" value="TM_PBP1_LivM_like"/>
    <property type="match status" value="1"/>
</dbReference>
<keyword evidence="5 6" id="KW-0472">Membrane</keyword>
<evidence type="ECO:0000256" key="6">
    <source>
        <dbReference type="SAM" id="Phobius"/>
    </source>
</evidence>
<feature type="transmembrane region" description="Helical" evidence="6">
    <location>
        <begin position="56"/>
        <end position="75"/>
    </location>
</feature>
<evidence type="ECO:0000313" key="7">
    <source>
        <dbReference type="EMBL" id="MBZ1349755.1"/>
    </source>
</evidence>
<comment type="subcellular location">
    <subcellularLocation>
        <location evidence="1">Cell membrane</location>
        <topology evidence="1">Multi-pass membrane protein</topology>
    </subcellularLocation>
</comment>
<evidence type="ECO:0000313" key="8">
    <source>
        <dbReference type="Proteomes" id="UP000739565"/>
    </source>
</evidence>
<dbReference type="Pfam" id="PF02653">
    <property type="entry name" value="BPD_transp_2"/>
    <property type="match status" value="1"/>
</dbReference>
<dbReference type="PANTHER" id="PTHR30482">
    <property type="entry name" value="HIGH-AFFINITY BRANCHED-CHAIN AMINO ACID TRANSPORT SYSTEM PERMEASE"/>
    <property type="match status" value="1"/>
</dbReference>
<evidence type="ECO:0000256" key="1">
    <source>
        <dbReference type="ARBA" id="ARBA00004651"/>
    </source>
</evidence>
<gene>
    <name evidence="7" type="ORF">KZZ10_03775</name>
</gene>
<dbReference type="Proteomes" id="UP000739565">
    <property type="component" value="Unassembled WGS sequence"/>
</dbReference>
<evidence type="ECO:0000256" key="2">
    <source>
        <dbReference type="ARBA" id="ARBA00022475"/>
    </source>
</evidence>
<feature type="transmembrane region" description="Helical" evidence="6">
    <location>
        <begin position="158"/>
        <end position="178"/>
    </location>
</feature>
<dbReference type="InterPro" id="IPR001851">
    <property type="entry name" value="ABC_transp_permease"/>
</dbReference>
<proteinExistence type="predicted"/>
<dbReference type="PANTHER" id="PTHR30482:SF17">
    <property type="entry name" value="ABC TRANSPORTER ATP-BINDING PROTEIN"/>
    <property type="match status" value="1"/>
</dbReference>